<dbReference type="AlphaFoldDB" id="A0A5B7F3H5"/>
<organism evidence="2 3">
    <name type="scientific">Portunus trituberculatus</name>
    <name type="common">Swimming crab</name>
    <name type="synonym">Neptunus trituberculatus</name>
    <dbReference type="NCBI Taxonomy" id="210409"/>
    <lineage>
        <taxon>Eukaryota</taxon>
        <taxon>Metazoa</taxon>
        <taxon>Ecdysozoa</taxon>
        <taxon>Arthropoda</taxon>
        <taxon>Crustacea</taxon>
        <taxon>Multicrustacea</taxon>
        <taxon>Malacostraca</taxon>
        <taxon>Eumalacostraca</taxon>
        <taxon>Eucarida</taxon>
        <taxon>Decapoda</taxon>
        <taxon>Pleocyemata</taxon>
        <taxon>Brachyura</taxon>
        <taxon>Eubrachyura</taxon>
        <taxon>Portunoidea</taxon>
        <taxon>Portunidae</taxon>
        <taxon>Portuninae</taxon>
        <taxon>Portunus</taxon>
    </lineage>
</organism>
<feature type="compositionally biased region" description="Low complexity" evidence="1">
    <location>
        <begin position="97"/>
        <end position="106"/>
    </location>
</feature>
<gene>
    <name evidence="2" type="ORF">E2C01_033458</name>
</gene>
<dbReference type="Proteomes" id="UP000324222">
    <property type="component" value="Unassembled WGS sequence"/>
</dbReference>
<sequence>MELKHTSHRKTDKPRLAEQSHIVPSQETRREKGGIDSAPLPSPQDREGRETEDGRTGRRGGGERGRGESNPSRNSNQWITPPRRRSDSLLPHYYKGLPSSRSLQSAPPLPLPLPSPPISPTLPNSFNYVHWGKEECCSGDFWLRIGWEFKHYSYLVVY</sequence>
<protein>
    <submittedName>
        <fullName evidence="2">Uncharacterized protein</fullName>
    </submittedName>
</protein>
<reference evidence="2 3" key="1">
    <citation type="submission" date="2019-05" db="EMBL/GenBank/DDBJ databases">
        <title>Another draft genome of Portunus trituberculatus and its Hox gene families provides insights of decapod evolution.</title>
        <authorList>
            <person name="Jeong J.-H."/>
            <person name="Song I."/>
            <person name="Kim S."/>
            <person name="Choi T."/>
            <person name="Kim D."/>
            <person name="Ryu S."/>
            <person name="Kim W."/>
        </authorList>
    </citation>
    <scope>NUCLEOTIDE SEQUENCE [LARGE SCALE GENOMIC DNA]</scope>
    <source>
        <tissue evidence="2">Muscle</tissue>
    </source>
</reference>
<comment type="caution">
    <text evidence="2">The sequence shown here is derived from an EMBL/GenBank/DDBJ whole genome shotgun (WGS) entry which is preliminary data.</text>
</comment>
<evidence type="ECO:0000256" key="1">
    <source>
        <dbReference type="SAM" id="MobiDB-lite"/>
    </source>
</evidence>
<feature type="compositionally biased region" description="Polar residues" evidence="1">
    <location>
        <begin position="69"/>
        <end position="79"/>
    </location>
</feature>
<proteinExistence type="predicted"/>
<feature type="compositionally biased region" description="Basic residues" evidence="1">
    <location>
        <begin position="1"/>
        <end position="12"/>
    </location>
</feature>
<keyword evidence="3" id="KW-1185">Reference proteome</keyword>
<dbReference type="EMBL" id="VSRR010004516">
    <property type="protein sequence ID" value="MPC39906.1"/>
    <property type="molecule type" value="Genomic_DNA"/>
</dbReference>
<evidence type="ECO:0000313" key="3">
    <source>
        <dbReference type="Proteomes" id="UP000324222"/>
    </source>
</evidence>
<accession>A0A5B7F3H5</accession>
<feature type="region of interest" description="Disordered" evidence="1">
    <location>
        <begin position="1"/>
        <end position="109"/>
    </location>
</feature>
<name>A0A5B7F3H5_PORTR</name>
<feature type="compositionally biased region" description="Basic and acidic residues" evidence="1">
    <location>
        <begin position="44"/>
        <end position="67"/>
    </location>
</feature>
<evidence type="ECO:0000313" key="2">
    <source>
        <dbReference type="EMBL" id="MPC39906.1"/>
    </source>
</evidence>